<comment type="caution">
    <text evidence="1">The sequence shown here is derived from an EMBL/GenBank/DDBJ whole genome shotgun (WGS) entry which is preliminary data.</text>
</comment>
<sequence>MRSFVGVAHISHSFTFKQQGILLLSPLGEGGEASFKVFFLAQWCAAEFQRAA</sequence>
<accession>A0A318I097</accession>
<gene>
    <name evidence="1" type="ORF">EJ73_01180</name>
</gene>
<organism evidence="1 2">
    <name type="scientific">Hoylesella shahii DSM 15611 = JCM 12083</name>
    <dbReference type="NCBI Taxonomy" id="1122991"/>
    <lineage>
        <taxon>Bacteria</taxon>
        <taxon>Pseudomonadati</taxon>
        <taxon>Bacteroidota</taxon>
        <taxon>Bacteroidia</taxon>
        <taxon>Bacteroidales</taxon>
        <taxon>Prevotellaceae</taxon>
        <taxon>Hoylesella</taxon>
    </lineage>
</organism>
<reference evidence="1 2" key="1">
    <citation type="submission" date="2018-05" db="EMBL/GenBank/DDBJ databases">
        <title>Genomic Encyclopedia of Type Strains, Phase I: the one thousand microbial genomes (KMG-I) project.</title>
        <authorList>
            <person name="Kyrpides N."/>
        </authorList>
    </citation>
    <scope>NUCLEOTIDE SEQUENCE [LARGE SCALE GENOMIC DNA]</scope>
    <source>
        <strain evidence="1 2">DSM 15611</strain>
    </source>
</reference>
<dbReference type="EMBL" id="QJJX01000011">
    <property type="protein sequence ID" value="PXX22420.1"/>
    <property type="molecule type" value="Genomic_DNA"/>
</dbReference>
<proteinExistence type="predicted"/>
<name>A0A318I097_9BACT</name>
<dbReference type="AlphaFoldDB" id="A0A318I097"/>
<protein>
    <submittedName>
        <fullName evidence="1">Uncharacterized protein</fullName>
    </submittedName>
</protein>
<evidence type="ECO:0000313" key="2">
    <source>
        <dbReference type="Proteomes" id="UP000248314"/>
    </source>
</evidence>
<evidence type="ECO:0000313" key="1">
    <source>
        <dbReference type="EMBL" id="PXX22420.1"/>
    </source>
</evidence>
<keyword evidence="2" id="KW-1185">Reference proteome</keyword>
<dbReference type="Proteomes" id="UP000248314">
    <property type="component" value="Unassembled WGS sequence"/>
</dbReference>